<dbReference type="InterPro" id="IPR052895">
    <property type="entry name" value="HetReg/Transcr_Mod"/>
</dbReference>
<dbReference type="Pfam" id="PF26639">
    <property type="entry name" value="Het-6_barrel"/>
    <property type="match status" value="1"/>
</dbReference>
<dbReference type="AlphaFoldDB" id="A0A423W8Y5"/>
<dbReference type="EMBL" id="LJZO01000010">
    <property type="protein sequence ID" value="ROV99821.1"/>
    <property type="molecule type" value="Genomic_DNA"/>
</dbReference>
<reference evidence="2 3" key="1">
    <citation type="submission" date="2015-09" db="EMBL/GenBank/DDBJ databases">
        <title>Host preference determinants of Valsa canker pathogens revealed by comparative genomics.</title>
        <authorList>
            <person name="Yin Z."/>
            <person name="Huang L."/>
        </authorList>
    </citation>
    <scope>NUCLEOTIDE SEQUENCE [LARGE SCALE GENOMIC DNA]</scope>
    <source>
        <strain evidence="2 3">YSFL</strain>
    </source>
</reference>
<dbReference type="PANTHER" id="PTHR24148:SF73">
    <property type="entry name" value="HET DOMAIN PROTEIN (AFU_ORTHOLOGUE AFUA_8G01020)"/>
    <property type="match status" value="1"/>
</dbReference>
<feature type="domain" description="Heterokaryon incompatibility" evidence="1">
    <location>
        <begin position="204"/>
        <end position="407"/>
    </location>
</feature>
<keyword evidence="3" id="KW-1185">Reference proteome</keyword>
<evidence type="ECO:0000313" key="2">
    <source>
        <dbReference type="EMBL" id="ROV99821.1"/>
    </source>
</evidence>
<comment type="caution">
    <text evidence="2">The sequence shown here is derived from an EMBL/GenBank/DDBJ whole genome shotgun (WGS) entry which is preliminary data.</text>
</comment>
<name>A0A423W8Y5_CYTCH</name>
<dbReference type="Proteomes" id="UP000284375">
    <property type="component" value="Unassembled WGS sequence"/>
</dbReference>
<protein>
    <recommendedName>
        <fullName evidence="1">Heterokaryon incompatibility domain-containing protein</fullName>
    </recommendedName>
</protein>
<gene>
    <name evidence="2" type="ORF">VSDG_03165</name>
</gene>
<dbReference type="PANTHER" id="PTHR24148">
    <property type="entry name" value="ANKYRIN REPEAT DOMAIN-CONTAINING PROTEIN 39 HOMOLOG-RELATED"/>
    <property type="match status" value="1"/>
</dbReference>
<evidence type="ECO:0000313" key="3">
    <source>
        <dbReference type="Proteomes" id="UP000284375"/>
    </source>
</evidence>
<organism evidence="2 3">
    <name type="scientific">Cytospora chrysosperma</name>
    <name type="common">Cytospora canker fungus</name>
    <name type="synonym">Sphaeria chrysosperma</name>
    <dbReference type="NCBI Taxonomy" id="252740"/>
    <lineage>
        <taxon>Eukaryota</taxon>
        <taxon>Fungi</taxon>
        <taxon>Dikarya</taxon>
        <taxon>Ascomycota</taxon>
        <taxon>Pezizomycotina</taxon>
        <taxon>Sordariomycetes</taxon>
        <taxon>Sordariomycetidae</taxon>
        <taxon>Diaporthales</taxon>
        <taxon>Cytosporaceae</taxon>
        <taxon>Cytospora</taxon>
    </lineage>
</organism>
<proteinExistence type="predicted"/>
<dbReference type="Pfam" id="PF06985">
    <property type="entry name" value="HET"/>
    <property type="match status" value="1"/>
</dbReference>
<accession>A0A423W8Y5</accession>
<dbReference type="OrthoDB" id="2157530at2759"/>
<dbReference type="InterPro" id="IPR010730">
    <property type="entry name" value="HET"/>
</dbReference>
<sequence length="912" mass="105013">MQSNFSLSFLEELQPEFSDQDLEEVWRDRTFPLVCTEDFSQNWCAVLAPEGVFVTPSGVRCNVRPQPHYESRCKAFVYEDGSTQQKVVPYEAIIFAKVLHQISLNSGASKPASNGRPAQVERRQYIDHHVSKLPKRWRELVTQCDLHQYDEHTARIPESIDTGLYTPLACPKNIRLITLLSCKDPNTPIECTMREASLAIGPEYEALSYCWGSPTPQRTVTVNGRNFPVGENLEAALRQLRPCGEKQASRTIWIDAMCINQLDVEERTQQVSQMDTVYRGAARVVVWLGRESNTSARVFRELKISRKNLEMFEPRQYSQLLRFPFQNSEYCAECDAVPRPDTLRRLYHASKQAGKVQAEERYRENLKLVEKPRIVPQMYKDAHIDLIESFIRLLARPWWKRVWVLQEVILARKLILHCGPESVDWQIFQIALYTMIRQAKRSRIHHSGGLSNQARESKAQAMLVSSANRTFAFFLFQSASLYAHRARDFTMASLLSLTSVFEATDARDRLFALVGLLPEASRERLAFKPDYTTNVRRLFIRVAKHFLQTTQRLDVITARPQQPYYYNNKNKPEPYAAGPSWVPDWKQPQFWMYNSIWISHFSEFETFSRYMHDRMEDESCYENHHCGHDHNPASDEPLHTDDTCGPAAQPREGGLQLFNASLCEISPFPFEFSACDEVLHTRGIPVDTIEEVGLAWDLGLAAASTFRPGDRENSILKANEAQISIIENWKAIARMGEAEFYPYTNQPRPEAFWRTLLLDRYRYQWRAVDTQTSFRRIPSNLDKEEVPDLFGSELHTFPPKDQTEEQLLIWYLRHEVTEMWTFGSVNLHCANLSLFRTAKGYIGVSHPNARPGDTVAVLLGAPVPLVLREYAEGHLVVGQSYVHGIMDGEIIQAEVDQGRGVQKEDFQLFNII</sequence>
<evidence type="ECO:0000259" key="1">
    <source>
        <dbReference type="Pfam" id="PF06985"/>
    </source>
</evidence>